<evidence type="ECO:0000259" key="10">
    <source>
        <dbReference type="PROSITE" id="PS52048"/>
    </source>
</evidence>
<dbReference type="OrthoDB" id="427186at2759"/>
<feature type="site" description="Transition state stabilizer" evidence="7">
    <location>
        <position position="98"/>
    </location>
</feature>
<sequence>MPPRWVPLESNPRALTSLAHKLGVPPSLAFTDILALDDWALDMLPRPVVAVLLLYPLTPALSAAHPSAPAPAEGEPPPLAPAADGAPAPGEAPWYLTQVVSNACGTIGILHAAANASKAYGEEFAPAAGSFLATFMDRTAAMGAGARGDALEAEESLSDMHAIAAAEGETAAPPPEENVDTHFVAFVEHGGGVWECDGRKGRPVWRGSCAKGGLLKSAVQVIKTEFMEKDPSTMRFTMLALAPVQD</sequence>
<dbReference type="EC" id="3.4.19.12" evidence="8"/>
<dbReference type="PRINTS" id="PR00707">
    <property type="entry name" value="UBCTHYDRLASE"/>
</dbReference>
<feature type="site" description="Important for enzyme activity" evidence="7">
    <location>
        <position position="197"/>
    </location>
</feature>
<dbReference type="GO" id="GO:0016579">
    <property type="term" value="P:protein deubiquitination"/>
    <property type="evidence" value="ECO:0007669"/>
    <property type="project" value="TreeGrafter"/>
</dbReference>
<dbReference type="GO" id="GO:0004843">
    <property type="term" value="F:cysteine-type deubiquitinase activity"/>
    <property type="evidence" value="ECO:0007669"/>
    <property type="project" value="UniProtKB-UniRule"/>
</dbReference>
<dbReference type="GO" id="GO:0006511">
    <property type="term" value="P:ubiquitin-dependent protein catabolic process"/>
    <property type="evidence" value="ECO:0007669"/>
    <property type="project" value="UniProtKB-UniRule"/>
</dbReference>
<evidence type="ECO:0000256" key="9">
    <source>
        <dbReference type="SAM" id="MobiDB-lite"/>
    </source>
</evidence>
<dbReference type="FunFam" id="3.40.532.10:FF:000006">
    <property type="entry name" value="Ubiquitin carboxyl-terminal hydrolase"/>
    <property type="match status" value="1"/>
</dbReference>
<dbReference type="PROSITE" id="PS52048">
    <property type="entry name" value="UCH_DOMAIN"/>
    <property type="match status" value="1"/>
</dbReference>
<evidence type="ECO:0000256" key="7">
    <source>
        <dbReference type="PROSITE-ProRule" id="PRU01393"/>
    </source>
</evidence>
<protein>
    <recommendedName>
        <fullName evidence="8">Ubiquitin carboxyl-terminal hydrolase</fullName>
        <ecNumber evidence="8">3.4.19.12</ecNumber>
    </recommendedName>
</protein>
<keyword evidence="6 7" id="KW-0788">Thiol protease</keyword>
<comment type="similarity">
    <text evidence="2 7 8">Belongs to the peptidase C12 family.</text>
</comment>
<evidence type="ECO:0000256" key="3">
    <source>
        <dbReference type="ARBA" id="ARBA00022670"/>
    </source>
</evidence>
<feature type="region of interest" description="Disordered" evidence="9">
    <location>
        <begin position="65"/>
        <end position="86"/>
    </location>
</feature>
<keyword evidence="5 7" id="KW-0378">Hydrolase</keyword>
<keyword evidence="3 7" id="KW-0645">Protease</keyword>
<feature type="active site" description="Proton donor" evidence="7">
    <location>
        <position position="182"/>
    </location>
</feature>
<dbReference type="InterPro" id="IPR036959">
    <property type="entry name" value="Peptidase_C12_UCH_sf"/>
</dbReference>
<dbReference type="SUPFAM" id="SSF54001">
    <property type="entry name" value="Cysteine proteinases"/>
    <property type="match status" value="1"/>
</dbReference>
<evidence type="ECO:0000313" key="12">
    <source>
        <dbReference type="Proteomes" id="UP000218209"/>
    </source>
</evidence>
<keyword evidence="4 7" id="KW-0833">Ubl conjugation pathway</keyword>
<name>A0A1X6NKP5_PORUM</name>
<proteinExistence type="inferred from homology"/>
<dbReference type="InterPro" id="IPR038765">
    <property type="entry name" value="Papain-like_cys_pep_sf"/>
</dbReference>
<dbReference type="Gene3D" id="3.40.532.10">
    <property type="entry name" value="Peptidase C12, ubiquitin carboxyl-terminal hydrolase"/>
    <property type="match status" value="1"/>
</dbReference>
<evidence type="ECO:0000256" key="8">
    <source>
        <dbReference type="RuleBase" id="RU361215"/>
    </source>
</evidence>
<organism evidence="11 12">
    <name type="scientific">Porphyra umbilicalis</name>
    <name type="common">Purple laver</name>
    <name type="synonym">Red alga</name>
    <dbReference type="NCBI Taxonomy" id="2786"/>
    <lineage>
        <taxon>Eukaryota</taxon>
        <taxon>Rhodophyta</taxon>
        <taxon>Bangiophyceae</taxon>
        <taxon>Bangiales</taxon>
        <taxon>Bangiaceae</taxon>
        <taxon>Porphyra</taxon>
    </lineage>
</organism>
<dbReference type="Proteomes" id="UP000218209">
    <property type="component" value="Unassembled WGS sequence"/>
</dbReference>
<reference evidence="11 12" key="1">
    <citation type="submission" date="2017-03" db="EMBL/GenBank/DDBJ databases">
        <title>WGS assembly of Porphyra umbilicalis.</title>
        <authorList>
            <person name="Brawley S.H."/>
            <person name="Blouin N.A."/>
            <person name="Ficko-Blean E."/>
            <person name="Wheeler G.L."/>
            <person name="Lohr M."/>
            <person name="Goodson H.V."/>
            <person name="Jenkins J.W."/>
            <person name="Blaby-Haas C.E."/>
            <person name="Helliwell K.E."/>
            <person name="Chan C."/>
            <person name="Marriage T."/>
            <person name="Bhattacharya D."/>
            <person name="Klein A.S."/>
            <person name="Badis Y."/>
            <person name="Brodie J."/>
            <person name="Cao Y."/>
            <person name="Collen J."/>
            <person name="Dittami S.M."/>
            <person name="Gachon C.M."/>
            <person name="Green B.R."/>
            <person name="Karpowicz S."/>
            <person name="Kim J.W."/>
            <person name="Kudahl U."/>
            <person name="Lin S."/>
            <person name="Michel G."/>
            <person name="Mittag M."/>
            <person name="Olson B.J."/>
            <person name="Pangilinan J."/>
            <person name="Peng Y."/>
            <person name="Qiu H."/>
            <person name="Shu S."/>
            <person name="Singer J.T."/>
            <person name="Smith A.G."/>
            <person name="Sprecher B.N."/>
            <person name="Wagner V."/>
            <person name="Wang W."/>
            <person name="Wang Z.-Y."/>
            <person name="Yan J."/>
            <person name="Yarish C."/>
            <person name="Zoeuner-Riek S."/>
            <person name="Zhuang Y."/>
            <person name="Zou Y."/>
            <person name="Lindquist E.A."/>
            <person name="Grimwood J."/>
            <person name="Barry K."/>
            <person name="Rokhsar D.S."/>
            <person name="Schmutz J."/>
            <person name="Stiller J.W."/>
            <person name="Grossman A.R."/>
            <person name="Prochnik S.E."/>
        </authorList>
    </citation>
    <scope>NUCLEOTIDE SEQUENCE [LARGE SCALE GENOMIC DNA]</scope>
    <source>
        <strain evidence="11">4086291</strain>
    </source>
</reference>
<keyword evidence="12" id="KW-1185">Reference proteome</keyword>
<accession>A0A1X6NKP5</accession>
<dbReference type="Pfam" id="PF01088">
    <property type="entry name" value="Peptidase_C12"/>
    <property type="match status" value="1"/>
</dbReference>
<dbReference type="PANTHER" id="PTHR10589:SF17">
    <property type="entry name" value="UBIQUITIN CARBOXYL-TERMINAL HYDROLASE"/>
    <property type="match status" value="1"/>
</dbReference>
<evidence type="ECO:0000256" key="2">
    <source>
        <dbReference type="ARBA" id="ARBA00009326"/>
    </source>
</evidence>
<dbReference type="AlphaFoldDB" id="A0A1X6NKP5"/>
<evidence type="ECO:0000256" key="1">
    <source>
        <dbReference type="ARBA" id="ARBA00000707"/>
    </source>
</evidence>
<evidence type="ECO:0000256" key="6">
    <source>
        <dbReference type="ARBA" id="ARBA00022807"/>
    </source>
</evidence>
<evidence type="ECO:0000256" key="5">
    <source>
        <dbReference type="ARBA" id="ARBA00022801"/>
    </source>
</evidence>
<dbReference type="GO" id="GO:0005737">
    <property type="term" value="C:cytoplasm"/>
    <property type="evidence" value="ECO:0007669"/>
    <property type="project" value="TreeGrafter"/>
</dbReference>
<evidence type="ECO:0000313" key="11">
    <source>
        <dbReference type="EMBL" id="OSX69110.1"/>
    </source>
</evidence>
<feature type="domain" description="UCH catalytic" evidence="10">
    <location>
        <begin position="4"/>
        <end position="243"/>
    </location>
</feature>
<feature type="active site" description="Nucleophile" evidence="7">
    <location>
        <position position="104"/>
    </location>
</feature>
<dbReference type="EMBL" id="KV919778">
    <property type="protein sequence ID" value="OSX69110.1"/>
    <property type="molecule type" value="Genomic_DNA"/>
</dbReference>
<evidence type="ECO:0000256" key="4">
    <source>
        <dbReference type="ARBA" id="ARBA00022786"/>
    </source>
</evidence>
<dbReference type="InterPro" id="IPR001578">
    <property type="entry name" value="Peptidase_C12_UCH"/>
</dbReference>
<gene>
    <name evidence="11" type="ORF">BU14_1846s0001</name>
</gene>
<comment type="catalytic activity">
    <reaction evidence="1 7 8">
        <text>Thiol-dependent hydrolysis of ester, thioester, amide, peptide and isopeptide bonds formed by the C-terminal Gly of ubiquitin (a 76-residue protein attached to proteins as an intracellular targeting signal).</text>
        <dbReference type="EC" id="3.4.19.12"/>
    </reaction>
</comment>
<dbReference type="PANTHER" id="PTHR10589">
    <property type="entry name" value="UBIQUITIN CARBOXYL-TERMINAL HYDROLASE"/>
    <property type="match status" value="1"/>
</dbReference>